<protein>
    <submittedName>
        <fullName evidence="2">Uncharacterized protein</fullName>
    </submittedName>
</protein>
<organism evidence="2 3">
    <name type="scientific">Bradyrhizobium erythrophlei</name>
    <dbReference type="NCBI Taxonomy" id="1437360"/>
    <lineage>
        <taxon>Bacteria</taxon>
        <taxon>Pseudomonadati</taxon>
        <taxon>Pseudomonadota</taxon>
        <taxon>Alphaproteobacteria</taxon>
        <taxon>Hyphomicrobiales</taxon>
        <taxon>Nitrobacteraceae</taxon>
        <taxon>Bradyrhizobium</taxon>
    </lineage>
</organism>
<reference evidence="2 3" key="1">
    <citation type="submission" date="2016-11" db="EMBL/GenBank/DDBJ databases">
        <authorList>
            <person name="Jaros S."/>
            <person name="Januszkiewicz K."/>
            <person name="Wedrychowicz H."/>
        </authorList>
    </citation>
    <scope>NUCLEOTIDE SEQUENCE [LARGE SCALE GENOMIC DNA]</scope>
    <source>
        <strain evidence="2 3">GAS242</strain>
    </source>
</reference>
<dbReference type="AlphaFoldDB" id="A0A1M5U281"/>
<accession>A0A1M5U281</accession>
<sequence length="79" mass="8666">MPSSQGPARAPAAAQKLRGQDQAADLHPPFQVQPLPWIQRIVIQPVTISNAIAEFARCAAGMPEWGWRTPQNWLVILAV</sequence>
<evidence type="ECO:0000313" key="3">
    <source>
        <dbReference type="Proteomes" id="UP000190675"/>
    </source>
</evidence>
<gene>
    <name evidence="2" type="ORF">SAMN05444169_8126</name>
</gene>
<evidence type="ECO:0000313" key="2">
    <source>
        <dbReference type="EMBL" id="SHH56956.1"/>
    </source>
</evidence>
<dbReference type="EMBL" id="LT670818">
    <property type="protein sequence ID" value="SHH56956.1"/>
    <property type="molecule type" value="Genomic_DNA"/>
</dbReference>
<proteinExistence type="predicted"/>
<feature type="region of interest" description="Disordered" evidence="1">
    <location>
        <begin position="1"/>
        <end position="27"/>
    </location>
</feature>
<dbReference type="Proteomes" id="UP000190675">
    <property type="component" value="Chromosome I"/>
</dbReference>
<name>A0A1M5U281_9BRAD</name>
<evidence type="ECO:0000256" key="1">
    <source>
        <dbReference type="SAM" id="MobiDB-lite"/>
    </source>
</evidence>